<sequence>MEQLDRLYKILESNTLSGSVAPKGTSALFSVSPSRAWIVDSGASDHMTGDSTLFSSYSPCAGNHKIKIADGSFSAIAGKGSVVLSPSLTLKDVLHVPNLSCSLMSVSKLAQDRNCQTNFFRTHCVFQDLNSGKMIGSAKESGGLYYFDIEPESQLPSKPISSCFESFLVLNNNNDDVMLWHSRLGHPSFPYLKHLFPELFRNKDLSLFKCEACEFAKHHRSHFPLQPYKPSKPFSVIHKRKNRHLLEVARALLFASKVPNYLWGEAVLTAAYLINRVPSKVLNFKTPIDIFKECFPNDRVSNDLTLKIFGCTAFVHEHKNISKLEPRAIKCVFVGYSPTQKGYKCFDPKNQKMFVTMDVTFFENKPFFDTHLQGGNLNEDSSQTEDMSFFNSFQTEDMSFFNNLSLPVSQSSKTYTSAPTKNGHDSLSNPTPVMSSELGESEPTFSHEENNENLENNDNDDLIEMPQNNESYKDNRFEAGNKTWKEKVFVRKNHKESDESTSQHCHESEPGDDQFPKKRKGKSISVSESRILYPDIDDPVAVRKPVRSCTKYPLSNFISYSNLSSSFSIFTSKLSSVEIPKNVQVALEVPKWREAILEEMKALEKNKTWSVMTLPDGKKTVGCKWVFTVKYNSDGSIERYKARLVVKGFTQTYGIDYSETFAPVAKLNTVRILLSLAANLDWPLHQLDVKNAFLNGDLEEEVYMDIPPGFEDKFGSNVCKLNKSLYGLKQSPRAWFEKFTYSMKKQGYIQGQADHTLFTKFSQDGKIAVLIVYIDDIVLTGDDIVEMARVKEKLALDFEIKDLGSMRYFLGMEVARSKDGILVSQQKYILDLLKEIGMSGCRPADTPMDTNAKLWEEGSVPVDAGRYQRLVGKLIYLSHTRPDIAFSVSVVSQFMHSPFEEHLEAVYRILRYLKANPGKGLFFKKTNERNVSIFTDADWAGSVTDRRSTSGYCTYVWGNLVTWRSKKQGVVARSSAEAEFRAMAQGICEGLWIHRVLEELKMKIELPLKLYSDSKATISIAHNPVQHDRTKHIEIDRHFIKEKLDAGIICLPFVTSIRYISATSTIQSGLSSSSGGNEQSVTKQKKEASPEECDEAVEDLSTVKAKAKAKQLQEEPHKSTESIVKRLWAKILGIGPAFRAILSMSRDDWAKKLNHWKDEFKSTIQHYWFGTKLLWADVRISSRLLLKLADGKRLSRRERQQLTRTTADIFRLVPFAVFIIVPFMEILLPVALKLFPDMLPSTFQDKMKEQEGFKRKLNAKIKYTEFLQEILKQMSDEVKNSQSGEMKKTAEDLDEFMNKVRTGARVTNDEILGFAKLFNDDFTLDNISRPRLVNMCKYMGISPYGTYGTDAYLLYICSAKDYRNKGFLSIIIHFSCMLQQYMDAYLLTYILVSLYCITELIKNDDKLIQEEGFESLSEAELRQACRDRGLLGLCSVEEMRQQLNDWLDLSLNHSLPSSFLILSRAFYISGKVKPEEVVQATLSAMPDEVVDTVGVTALPSGDSVSDKKRKLEYLEMQEELIKEEEEKEEEERAKVIESIGGERNLAKKEMASTAEQAREEVKALEKHEQLFEISQALAVLASASSVSREREEFFRLVKKEMELYNSMVGKEDTEGEQEAKKAYRAARKDSDGALAADINDKVSSALVDKVDAMLQKLEKEIDDVDAKIGDCWRDNDGKVTPEEVVSAATYLQDTFGKEGIHELLNNLSKDSDGKILVEDIVKLGTQKEDVDKDDVGRSV</sequence>
<comment type="caution">
    <text evidence="1">The sequence shown here is derived from an EMBL/GenBank/DDBJ whole genome shotgun (WGS) entry which is preliminary data.</text>
</comment>
<protein>
    <submittedName>
        <fullName evidence="1">Uncharacterized protein</fullName>
    </submittedName>
</protein>
<organism evidence="1 2">
    <name type="scientific">Trifolium pratense</name>
    <name type="common">Red clover</name>
    <dbReference type="NCBI Taxonomy" id="57577"/>
    <lineage>
        <taxon>Eukaryota</taxon>
        <taxon>Viridiplantae</taxon>
        <taxon>Streptophyta</taxon>
        <taxon>Embryophyta</taxon>
        <taxon>Tracheophyta</taxon>
        <taxon>Spermatophyta</taxon>
        <taxon>Magnoliopsida</taxon>
        <taxon>eudicotyledons</taxon>
        <taxon>Gunneridae</taxon>
        <taxon>Pentapetalae</taxon>
        <taxon>rosids</taxon>
        <taxon>fabids</taxon>
        <taxon>Fabales</taxon>
        <taxon>Fabaceae</taxon>
        <taxon>Papilionoideae</taxon>
        <taxon>50 kb inversion clade</taxon>
        <taxon>NPAAA clade</taxon>
        <taxon>Hologalegina</taxon>
        <taxon>IRL clade</taxon>
        <taxon>Trifolieae</taxon>
        <taxon>Trifolium</taxon>
    </lineage>
</organism>
<name>A0ACB0JKH7_TRIPR</name>
<evidence type="ECO:0000313" key="1">
    <source>
        <dbReference type="EMBL" id="CAJ2645614.1"/>
    </source>
</evidence>
<reference evidence="1" key="1">
    <citation type="submission" date="2023-10" db="EMBL/GenBank/DDBJ databases">
        <authorList>
            <person name="Rodriguez Cubillos JULIANA M."/>
            <person name="De Vega J."/>
        </authorList>
    </citation>
    <scope>NUCLEOTIDE SEQUENCE</scope>
</reference>
<evidence type="ECO:0000313" key="2">
    <source>
        <dbReference type="Proteomes" id="UP001177021"/>
    </source>
</evidence>
<dbReference type="EMBL" id="CASHSV030000098">
    <property type="protein sequence ID" value="CAJ2645614.1"/>
    <property type="molecule type" value="Genomic_DNA"/>
</dbReference>
<keyword evidence="2" id="KW-1185">Reference proteome</keyword>
<gene>
    <name evidence="1" type="ORF">MILVUS5_LOCUS14476</name>
</gene>
<dbReference type="Proteomes" id="UP001177021">
    <property type="component" value="Unassembled WGS sequence"/>
</dbReference>
<accession>A0ACB0JKH7</accession>
<proteinExistence type="predicted"/>